<evidence type="ECO:0000313" key="3">
    <source>
        <dbReference type="Proteomes" id="UP001272242"/>
    </source>
</evidence>
<dbReference type="Proteomes" id="UP001272242">
    <property type="component" value="Unassembled WGS sequence"/>
</dbReference>
<sequence>MSTPKTLPTAALSLHPEAALVPEMPADQYGPFLEDVKARGILTPIEVLPGTRTVIEGRTRLKAATEAGLPAVPVVDADLRGDAPNVYMIRAALLRRQLTTGQRAALAVELESQLAKRAKERQREGGRKGGQAAGKDAPKVVAIVPQPSPAPTRARDQAAAIAGAKPRYVSEAKAIKAAAPEVFAQVKAGTLTIPEAKRVTTARPTSPASAPQPAPKSAVTGLAPCPFCGSRDVQIVATPPHWVLCPWCQATGPKPMISTAEAAREAWNNRGRAVKGGAA</sequence>
<dbReference type="Gene3D" id="3.90.1530.10">
    <property type="entry name" value="Conserved hypothetical protein from pyrococcus furiosus pfu- 392566-001, ParB domain"/>
    <property type="match status" value="1"/>
</dbReference>
<evidence type="ECO:0000313" key="2">
    <source>
        <dbReference type="EMBL" id="MDY3558138.1"/>
    </source>
</evidence>
<dbReference type="SUPFAM" id="SSF110849">
    <property type="entry name" value="ParB/Sulfiredoxin"/>
    <property type="match status" value="1"/>
</dbReference>
<dbReference type="RefSeq" id="WP_320685107.1">
    <property type="nucleotide sequence ID" value="NZ_JAXBLV010000013.1"/>
</dbReference>
<reference evidence="3" key="1">
    <citation type="journal article" date="2023" name="Mar. Drugs">
        <title>Gemmata algarum, a Novel Planctomycete Isolated from an Algal Mat, Displays Antimicrobial Activity.</title>
        <authorList>
            <person name="Kumar G."/>
            <person name="Kallscheuer N."/>
            <person name="Kashif M."/>
            <person name="Ahamad S."/>
            <person name="Jagadeeshwari U."/>
            <person name="Pannikurungottu S."/>
            <person name="Haufschild T."/>
            <person name="Kabuu M."/>
            <person name="Sasikala C."/>
            <person name="Jogler C."/>
            <person name="Ramana C."/>
        </authorList>
    </citation>
    <scope>NUCLEOTIDE SEQUENCE [LARGE SCALE GENOMIC DNA]</scope>
    <source>
        <strain evidence="3">JC673</strain>
    </source>
</reference>
<dbReference type="EMBL" id="JAXBLV010000013">
    <property type="protein sequence ID" value="MDY3558138.1"/>
    <property type="molecule type" value="Genomic_DNA"/>
</dbReference>
<organism evidence="2 3">
    <name type="scientific">Gemmata algarum</name>
    <dbReference type="NCBI Taxonomy" id="2975278"/>
    <lineage>
        <taxon>Bacteria</taxon>
        <taxon>Pseudomonadati</taxon>
        <taxon>Planctomycetota</taxon>
        <taxon>Planctomycetia</taxon>
        <taxon>Gemmatales</taxon>
        <taxon>Gemmataceae</taxon>
        <taxon>Gemmata</taxon>
    </lineage>
</organism>
<name>A0ABU5ES20_9BACT</name>
<dbReference type="Pfam" id="PF14354">
    <property type="entry name" value="Lar_restr_allev"/>
    <property type="match status" value="1"/>
</dbReference>
<dbReference type="InterPro" id="IPR036086">
    <property type="entry name" value="ParB/Sulfiredoxin_sf"/>
</dbReference>
<feature type="region of interest" description="Disordered" evidence="1">
    <location>
        <begin position="117"/>
        <end position="138"/>
    </location>
</feature>
<comment type="caution">
    <text evidence="2">The sequence shown here is derived from an EMBL/GenBank/DDBJ whole genome shotgun (WGS) entry which is preliminary data.</text>
</comment>
<protein>
    <recommendedName>
        <fullName evidence="4">ParB/Sulfiredoxin domain-containing protein</fullName>
    </recommendedName>
</protein>
<evidence type="ECO:0000256" key="1">
    <source>
        <dbReference type="SAM" id="MobiDB-lite"/>
    </source>
</evidence>
<gene>
    <name evidence="2" type="ORF">R5W23_000859</name>
</gene>
<accession>A0ABU5ES20</accession>
<keyword evidence="3" id="KW-1185">Reference proteome</keyword>
<proteinExistence type="predicted"/>
<evidence type="ECO:0008006" key="4">
    <source>
        <dbReference type="Google" id="ProtNLM"/>
    </source>
</evidence>